<reference evidence="1 2" key="1">
    <citation type="submission" date="2020-08" db="EMBL/GenBank/DDBJ databases">
        <title>A Genomic Blueprint of the Chicken Gut Microbiome.</title>
        <authorList>
            <person name="Gilroy R."/>
            <person name="Ravi A."/>
            <person name="Getino M."/>
            <person name="Pursley I."/>
            <person name="Horton D.L."/>
            <person name="Alikhan N.-F."/>
            <person name="Baker D."/>
            <person name="Gharbi K."/>
            <person name="Hall N."/>
            <person name="Watson M."/>
            <person name="Adriaenssens E.M."/>
            <person name="Foster-Nyarko E."/>
            <person name="Jarju S."/>
            <person name="Secka A."/>
            <person name="Antonio M."/>
            <person name="Oren A."/>
            <person name="Chaudhuri R."/>
            <person name="La Ragione R.M."/>
            <person name="Hildebrand F."/>
            <person name="Pallen M.J."/>
        </authorList>
    </citation>
    <scope>NUCLEOTIDE SEQUENCE [LARGE SCALE GENOMIC DNA]</scope>
    <source>
        <strain evidence="1 2">Sa3CVN1</strain>
    </source>
</reference>
<evidence type="ECO:0000313" key="2">
    <source>
        <dbReference type="Proteomes" id="UP000627781"/>
    </source>
</evidence>
<sequence length="65" mass="7305">MNMKLAPHEAIEAREFISQEMLGIKKISASMNMVTDSELKSYMQDCIASKKTALKNIQATLQSQQ</sequence>
<organism evidence="1 2">
    <name type="scientific">Clostridium cibarium</name>
    <dbReference type="NCBI Taxonomy" id="2762247"/>
    <lineage>
        <taxon>Bacteria</taxon>
        <taxon>Bacillati</taxon>
        <taxon>Bacillota</taxon>
        <taxon>Clostridia</taxon>
        <taxon>Eubacteriales</taxon>
        <taxon>Clostridiaceae</taxon>
        <taxon>Clostridium</taxon>
    </lineage>
</organism>
<evidence type="ECO:0008006" key="3">
    <source>
        <dbReference type="Google" id="ProtNLM"/>
    </source>
</evidence>
<evidence type="ECO:0000313" key="1">
    <source>
        <dbReference type="EMBL" id="MBD7910495.1"/>
    </source>
</evidence>
<comment type="caution">
    <text evidence="1">The sequence shown here is derived from an EMBL/GenBank/DDBJ whole genome shotgun (WGS) entry which is preliminary data.</text>
</comment>
<name>A0ABR8PQT7_9CLOT</name>
<proteinExistence type="predicted"/>
<protein>
    <recommendedName>
        <fullName evidence="3">Spore coat protein</fullName>
    </recommendedName>
</protein>
<accession>A0ABR8PQT7</accession>
<dbReference type="EMBL" id="JACSRA010000004">
    <property type="protein sequence ID" value="MBD7910495.1"/>
    <property type="molecule type" value="Genomic_DNA"/>
</dbReference>
<gene>
    <name evidence="1" type="ORF">H9661_03895</name>
</gene>
<keyword evidence="2" id="KW-1185">Reference proteome</keyword>
<dbReference type="Proteomes" id="UP000627781">
    <property type="component" value="Unassembled WGS sequence"/>
</dbReference>